<gene>
    <name evidence="2" type="ORF">H5P30_13700</name>
</gene>
<dbReference type="Gene3D" id="3.40.50.410">
    <property type="entry name" value="von Willebrand factor, type A domain"/>
    <property type="match status" value="1"/>
</dbReference>
<dbReference type="SUPFAM" id="SSF53300">
    <property type="entry name" value="vWA-like"/>
    <property type="match status" value="1"/>
</dbReference>
<comment type="caution">
    <text evidence="2">The sequence shown here is derived from an EMBL/GenBank/DDBJ whole genome shotgun (WGS) entry which is preliminary data.</text>
</comment>
<proteinExistence type="predicted"/>
<dbReference type="RefSeq" id="WP_185693499.1">
    <property type="nucleotide sequence ID" value="NZ_JACHVA010000102.1"/>
</dbReference>
<keyword evidence="3" id="KW-1185">Reference proteome</keyword>
<dbReference type="Pfam" id="PF01882">
    <property type="entry name" value="DUF58"/>
    <property type="match status" value="1"/>
</dbReference>
<reference evidence="2 3" key="1">
    <citation type="submission" date="2020-07" db="EMBL/GenBank/DDBJ databases">
        <authorList>
            <person name="Feng X."/>
        </authorList>
    </citation>
    <scope>NUCLEOTIDE SEQUENCE [LARGE SCALE GENOMIC DNA]</scope>
    <source>
        <strain evidence="2 3">JCM14086</strain>
    </source>
</reference>
<evidence type="ECO:0000313" key="2">
    <source>
        <dbReference type="EMBL" id="MBC2602833.1"/>
    </source>
</evidence>
<dbReference type="InterPro" id="IPR002881">
    <property type="entry name" value="DUF58"/>
</dbReference>
<accession>A0A7X1B1K7</accession>
<feature type="domain" description="DUF58" evidence="1">
    <location>
        <begin position="50"/>
        <end position="260"/>
    </location>
</feature>
<dbReference type="EMBL" id="JACHVA010000102">
    <property type="protein sequence ID" value="MBC2602833.1"/>
    <property type="molecule type" value="Genomic_DNA"/>
</dbReference>
<dbReference type="InterPro" id="IPR036465">
    <property type="entry name" value="vWFA_dom_sf"/>
</dbReference>
<dbReference type="Proteomes" id="UP000525652">
    <property type="component" value="Unassembled WGS sequence"/>
</dbReference>
<organism evidence="2 3">
    <name type="scientific">Puniceicoccus vermicola</name>
    <dbReference type="NCBI Taxonomy" id="388746"/>
    <lineage>
        <taxon>Bacteria</taxon>
        <taxon>Pseudomonadati</taxon>
        <taxon>Verrucomicrobiota</taxon>
        <taxon>Opitutia</taxon>
        <taxon>Puniceicoccales</taxon>
        <taxon>Puniceicoccaceae</taxon>
        <taxon>Puniceicoccus</taxon>
    </lineage>
</organism>
<evidence type="ECO:0000313" key="3">
    <source>
        <dbReference type="Proteomes" id="UP000525652"/>
    </source>
</evidence>
<dbReference type="PANTHER" id="PTHR33608">
    <property type="entry name" value="BLL2464 PROTEIN"/>
    <property type="match status" value="1"/>
</dbReference>
<sequence>MPIHDVDDLFDADFRKQLEALRLLSRRLVNGRQRAERRSAKRGSSIEFAEYRRFTAGDDWRNIDWNAYARWKQLVLKLFVEEEDLHVHLLLDCTLSMDWGTPAKFDVARKLVAGLAYLALANLDRAGIVPLGNPEHPVWRPSRGRGKFLALLRHLAQCGVNGSNDSLSEIVRQWTDIRPRKGLAILVSDLWGRDEKDAFQALDLLRHARQEVAVLQIVHPEELTIEGRGDFELVDRETGRNRKILVDPAIRKAFVERVKNYERSLASYCRRHGITFLRSECTTSPEETLKAALLSGGFVR</sequence>
<name>A0A7X1B1K7_9BACT</name>
<dbReference type="PANTHER" id="PTHR33608:SF7">
    <property type="entry name" value="DUF58 DOMAIN-CONTAINING PROTEIN"/>
    <property type="match status" value="1"/>
</dbReference>
<dbReference type="AlphaFoldDB" id="A0A7X1B1K7"/>
<protein>
    <submittedName>
        <fullName evidence="2">DUF58 domain-containing protein</fullName>
    </submittedName>
</protein>
<evidence type="ECO:0000259" key="1">
    <source>
        <dbReference type="Pfam" id="PF01882"/>
    </source>
</evidence>